<dbReference type="AlphaFoldDB" id="A0A016TPZ2"/>
<dbReference type="Pfam" id="PF01359">
    <property type="entry name" value="Transposase_1"/>
    <property type="match status" value="1"/>
</dbReference>
<name>A0A016TPZ2_9BILA</name>
<dbReference type="PANTHER" id="PTHR46060:SF1">
    <property type="entry name" value="MARINER MOS1 TRANSPOSASE-LIKE PROTEIN"/>
    <property type="match status" value="1"/>
</dbReference>
<evidence type="ECO:0000313" key="1">
    <source>
        <dbReference type="EMBL" id="EYC04508.1"/>
    </source>
</evidence>
<keyword evidence="2" id="KW-1185">Reference proteome</keyword>
<sequence>MISVWCDCEGIIDCEMLPRHTALTVDLYCQRLYSMAAKVAGMRPNYVTIRVLHEPARTSIIRVTRQQLLDFGWEMLTSPLYRSSLAPKDYQLLSTLSNALQEKACDDEDDLNRWSSKFSSQCQYSSKPKASKLFPEISKE</sequence>
<evidence type="ECO:0000313" key="2">
    <source>
        <dbReference type="Proteomes" id="UP000024635"/>
    </source>
</evidence>
<dbReference type="InterPro" id="IPR001888">
    <property type="entry name" value="Transposase_1"/>
</dbReference>
<dbReference type="InterPro" id="IPR052709">
    <property type="entry name" value="Transposase-MT_Hybrid"/>
</dbReference>
<protein>
    <submittedName>
        <fullName evidence="1">Uncharacterized protein</fullName>
    </submittedName>
</protein>
<reference evidence="2" key="1">
    <citation type="journal article" date="2015" name="Nat. Genet.">
        <title>The genome and transcriptome of the zoonotic hookworm Ancylostoma ceylanicum identify infection-specific gene families.</title>
        <authorList>
            <person name="Schwarz E.M."/>
            <person name="Hu Y."/>
            <person name="Antoshechkin I."/>
            <person name="Miller M.M."/>
            <person name="Sternberg P.W."/>
            <person name="Aroian R.V."/>
        </authorList>
    </citation>
    <scope>NUCLEOTIDE SEQUENCE</scope>
    <source>
        <strain evidence="2">HY135</strain>
    </source>
</reference>
<dbReference type="STRING" id="53326.A0A016TPZ2"/>
<gene>
    <name evidence="1" type="primary">Acey_s0087.g2050</name>
    <name evidence="1" type="ORF">Y032_0087g2050</name>
</gene>
<organism evidence="1 2">
    <name type="scientific">Ancylostoma ceylanicum</name>
    <dbReference type="NCBI Taxonomy" id="53326"/>
    <lineage>
        <taxon>Eukaryota</taxon>
        <taxon>Metazoa</taxon>
        <taxon>Ecdysozoa</taxon>
        <taxon>Nematoda</taxon>
        <taxon>Chromadorea</taxon>
        <taxon>Rhabditida</taxon>
        <taxon>Rhabditina</taxon>
        <taxon>Rhabditomorpha</taxon>
        <taxon>Strongyloidea</taxon>
        <taxon>Ancylostomatidae</taxon>
        <taxon>Ancylostomatinae</taxon>
        <taxon>Ancylostoma</taxon>
    </lineage>
</organism>
<dbReference type="EMBL" id="JARK01001423">
    <property type="protein sequence ID" value="EYC04508.1"/>
    <property type="molecule type" value="Genomic_DNA"/>
</dbReference>
<dbReference type="Gene3D" id="3.30.420.10">
    <property type="entry name" value="Ribonuclease H-like superfamily/Ribonuclease H"/>
    <property type="match status" value="1"/>
</dbReference>
<proteinExistence type="predicted"/>
<dbReference type="GO" id="GO:0003676">
    <property type="term" value="F:nucleic acid binding"/>
    <property type="evidence" value="ECO:0007669"/>
    <property type="project" value="InterPro"/>
</dbReference>
<accession>A0A016TPZ2</accession>
<dbReference type="PANTHER" id="PTHR46060">
    <property type="entry name" value="MARINER MOS1 TRANSPOSASE-LIKE PROTEIN"/>
    <property type="match status" value="1"/>
</dbReference>
<comment type="caution">
    <text evidence="1">The sequence shown here is derived from an EMBL/GenBank/DDBJ whole genome shotgun (WGS) entry which is preliminary data.</text>
</comment>
<dbReference type="Proteomes" id="UP000024635">
    <property type="component" value="Unassembled WGS sequence"/>
</dbReference>
<dbReference type="InterPro" id="IPR036397">
    <property type="entry name" value="RNaseH_sf"/>
</dbReference>